<dbReference type="InterPro" id="IPR045028">
    <property type="entry name" value="DinG/Rad3-like"/>
</dbReference>
<dbReference type="PANTHER" id="PTHR11472:SF34">
    <property type="entry name" value="REGULATOR OF TELOMERE ELONGATION HELICASE 1"/>
    <property type="match status" value="1"/>
</dbReference>
<gene>
    <name evidence="7" type="primary">dinG</name>
    <name evidence="7" type="ORF">PCE31106_03990</name>
</gene>
<name>A0A5E4XNY6_9BURK</name>
<dbReference type="InterPro" id="IPR014013">
    <property type="entry name" value="Helic_SF1/SF2_ATP-bd_DinG/Rad3"/>
</dbReference>
<keyword evidence="2 7" id="KW-0378">Hydrolase</keyword>
<dbReference type="Gene3D" id="3.40.50.300">
    <property type="entry name" value="P-loop containing nucleotide triphosphate hydrolases"/>
    <property type="match status" value="2"/>
</dbReference>
<dbReference type="OrthoDB" id="9805194at2"/>
<evidence type="ECO:0000256" key="1">
    <source>
        <dbReference type="ARBA" id="ARBA00022741"/>
    </source>
</evidence>
<keyword evidence="3" id="KW-0067">ATP-binding</keyword>
<dbReference type="GO" id="GO:0016818">
    <property type="term" value="F:hydrolase activity, acting on acid anhydrides, in phosphorus-containing anhydrides"/>
    <property type="evidence" value="ECO:0007669"/>
    <property type="project" value="InterPro"/>
</dbReference>
<dbReference type="InterPro" id="IPR027417">
    <property type="entry name" value="P-loop_NTPase"/>
</dbReference>
<evidence type="ECO:0000256" key="5">
    <source>
        <dbReference type="SAM" id="MobiDB-lite"/>
    </source>
</evidence>
<dbReference type="GO" id="GO:0003676">
    <property type="term" value="F:nucleic acid binding"/>
    <property type="evidence" value="ECO:0007669"/>
    <property type="project" value="InterPro"/>
</dbReference>
<evidence type="ECO:0000259" key="6">
    <source>
        <dbReference type="PROSITE" id="PS51193"/>
    </source>
</evidence>
<evidence type="ECO:0000313" key="8">
    <source>
        <dbReference type="Proteomes" id="UP000384354"/>
    </source>
</evidence>
<dbReference type="PROSITE" id="PS51193">
    <property type="entry name" value="HELICASE_ATP_BIND_2"/>
    <property type="match status" value="1"/>
</dbReference>
<comment type="similarity">
    <text evidence="4">Belongs to the helicase family. DinG subfamily.</text>
</comment>
<evidence type="ECO:0000313" key="7">
    <source>
        <dbReference type="EMBL" id="VVE38149.1"/>
    </source>
</evidence>
<keyword evidence="7" id="KW-0347">Helicase</keyword>
<dbReference type="SUPFAM" id="SSF52540">
    <property type="entry name" value="P-loop containing nucleoside triphosphate hydrolases"/>
    <property type="match status" value="2"/>
</dbReference>
<dbReference type="Pfam" id="PF13307">
    <property type="entry name" value="Helicase_C_2"/>
    <property type="match status" value="1"/>
</dbReference>
<proteinExistence type="inferred from homology"/>
<dbReference type="EMBL" id="CABPSL010000019">
    <property type="protein sequence ID" value="VVE38149.1"/>
    <property type="molecule type" value="Genomic_DNA"/>
</dbReference>
<dbReference type="GO" id="GO:0006281">
    <property type="term" value="P:DNA repair"/>
    <property type="evidence" value="ECO:0007669"/>
    <property type="project" value="TreeGrafter"/>
</dbReference>
<dbReference type="SMART" id="SM00491">
    <property type="entry name" value="HELICc2"/>
    <property type="match status" value="1"/>
</dbReference>
<feature type="compositionally biased region" description="Basic and acidic residues" evidence="5">
    <location>
        <begin position="417"/>
        <end position="437"/>
    </location>
</feature>
<dbReference type="PANTHER" id="PTHR11472">
    <property type="entry name" value="DNA REPAIR DEAD HELICASE RAD3/XP-D SUBFAMILY MEMBER"/>
    <property type="match status" value="1"/>
</dbReference>
<reference evidence="7 8" key="1">
    <citation type="submission" date="2019-08" db="EMBL/GenBank/DDBJ databases">
        <authorList>
            <person name="Peeters C."/>
        </authorList>
    </citation>
    <scope>NUCLEOTIDE SEQUENCE [LARGE SCALE GENOMIC DNA]</scope>
    <source>
        <strain evidence="7 8">LMG 31106</strain>
    </source>
</reference>
<feature type="region of interest" description="Disordered" evidence="5">
    <location>
        <begin position="398"/>
        <end position="459"/>
    </location>
</feature>
<dbReference type="RefSeq" id="WP_039830365.1">
    <property type="nucleotide sequence ID" value="NZ_CABPSL010000019.1"/>
</dbReference>
<dbReference type="GO" id="GO:0005524">
    <property type="term" value="F:ATP binding"/>
    <property type="evidence" value="ECO:0007669"/>
    <property type="project" value="UniProtKB-KW"/>
</dbReference>
<dbReference type="Proteomes" id="UP000384354">
    <property type="component" value="Unassembled WGS sequence"/>
</dbReference>
<sequence>MRCAAPLSFPAVLTDSAASSDFPDISPSPAETPTFYGLKPLAAKRERELQEIFGDGGMLARTIDGYRSREPQTEMARAVAAAMDTHDTLIAEAGTGTGKTYAYLVPAMLWGGKTIISTGTKHLQDQIFARDIPTVRKALAVPVTVAMLKGRANYLCHYYLERAQQEGRFASRHEAAQLREITTFAQITHSGDKAELASVPENAPIWAQVTSTRDNCLGQECPRYKDCFVMQARKEAQQADLVVVNHHLFFADVMLRDTGMAELLPSANTVIFDEAHQLPETATLFFGETVSTGQMLELARDCVAEGLIHARDAADWVKLGANLERAARDVRLTFGQDNTRMSVAQLADDHELFGALDSVDVALQDMIETLQHQSERAEALGTCLRRALELHQQLERWQTGATPPVPGESPLPLLDPDAPRVTDGKREKAAKAREAEAARLAADAKASGTSTDEGAAEKNYTPPETVRWIEVFSQAVQLHQTPLSIAPIFSKQRAGAPRAWIFTSATLSVKGNFMHYAAQLGLDAGKSLTLASPFDYPNQSLLYVPRGLPQPSAPGFTDAVLDAALPVLEVSGGRAFVLCTTLRAVNRAAERLREEFDRRGWPYPLLVQGEASRTELLDRFRALGNAVLIGSQSFWEGVDVRGEALSLVIIDKLPFAPPDDPVLAARLDALTKKGLSPFAVHQLPQAVITLKQGAGRLIRSELDRGVLMICDPRLVDKPYGRRIWQSLPPFKRTRELPIVRGFFDEIAADAGD</sequence>
<evidence type="ECO:0000256" key="3">
    <source>
        <dbReference type="ARBA" id="ARBA00022840"/>
    </source>
</evidence>
<keyword evidence="1" id="KW-0547">Nucleotide-binding</keyword>
<evidence type="ECO:0000256" key="2">
    <source>
        <dbReference type="ARBA" id="ARBA00022801"/>
    </source>
</evidence>
<dbReference type="EC" id="3.6.4.12" evidence="7"/>
<dbReference type="InterPro" id="IPR006555">
    <property type="entry name" value="ATP-dep_Helicase_C"/>
</dbReference>
<evidence type="ECO:0000256" key="4">
    <source>
        <dbReference type="ARBA" id="ARBA00038058"/>
    </source>
</evidence>
<organism evidence="7 8">
    <name type="scientific">Pandoraea cepalis</name>
    <dbReference type="NCBI Taxonomy" id="2508294"/>
    <lineage>
        <taxon>Bacteria</taxon>
        <taxon>Pseudomonadati</taxon>
        <taxon>Pseudomonadota</taxon>
        <taxon>Betaproteobacteria</taxon>
        <taxon>Burkholderiales</taxon>
        <taxon>Burkholderiaceae</taxon>
        <taxon>Pandoraea</taxon>
    </lineage>
</organism>
<dbReference type="GO" id="GO:0003678">
    <property type="term" value="F:DNA helicase activity"/>
    <property type="evidence" value="ECO:0007669"/>
    <property type="project" value="UniProtKB-EC"/>
</dbReference>
<dbReference type="AlphaFoldDB" id="A0A5E4XNY6"/>
<protein>
    <submittedName>
        <fullName evidence="7">Putative ATP-dependent helicase DinG</fullName>
        <ecNumber evidence="7">3.6.4.12</ecNumber>
    </submittedName>
</protein>
<feature type="domain" description="Helicase ATP-binding" evidence="6">
    <location>
        <begin position="58"/>
        <end position="350"/>
    </location>
</feature>
<accession>A0A5E4XNY6</accession>